<reference evidence="1" key="1">
    <citation type="submission" date="2021-09" db="EMBL/GenBank/DDBJ databases">
        <title>Comparative genomics of Edwardsiella genus reveals species-based diversity.</title>
        <authorList>
            <person name="Tekedar H.C."/>
            <person name="Kumru S."/>
            <person name="Waldbieser G.C."/>
            <person name="Reichley S.R."/>
            <person name="Lawrence M.L."/>
            <person name="Griffin M.J."/>
        </authorList>
    </citation>
    <scope>NUCLEOTIDE SEQUENCE</scope>
    <source>
        <strain evidence="1">ATCC 15947</strain>
    </source>
</reference>
<gene>
    <name evidence="1" type="ORF">DCL27_07865</name>
</gene>
<dbReference type="EMBL" id="CP084506">
    <property type="protein sequence ID" value="UCQ01656.1"/>
    <property type="molecule type" value="Genomic_DNA"/>
</dbReference>
<sequence>MFVEPTLKQDPDNAGCVLGWAVLCPKPWHLFGMYGSKDEADINATQQGDKYVVKYGSHCIGTDDFIYVEIS</sequence>
<accession>A0AC61TM11</accession>
<organism evidence="1 2">
    <name type="scientific">Edwardsiella tarda ATCC 15947 = NBRC 105688</name>
    <dbReference type="NCBI Taxonomy" id="667121"/>
    <lineage>
        <taxon>Bacteria</taxon>
        <taxon>Pseudomonadati</taxon>
        <taxon>Pseudomonadota</taxon>
        <taxon>Gammaproteobacteria</taxon>
        <taxon>Enterobacterales</taxon>
        <taxon>Hafniaceae</taxon>
        <taxon>Edwardsiella</taxon>
    </lineage>
</organism>
<name>A0AC61TM11_EDWTA</name>
<evidence type="ECO:0000313" key="2">
    <source>
        <dbReference type="Proteomes" id="UP000245918"/>
    </source>
</evidence>
<dbReference type="Proteomes" id="UP000245918">
    <property type="component" value="Chromosome"/>
</dbReference>
<evidence type="ECO:0000313" key="1">
    <source>
        <dbReference type="EMBL" id="UCQ01656.1"/>
    </source>
</evidence>
<protein>
    <submittedName>
        <fullName evidence="1">Uncharacterized protein</fullName>
    </submittedName>
</protein>
<keyword evidence="2" id="KW-1185">Reference proteome</keyword>
<proteinExistence type="predicted"/>